<dbReference type="SUPFAM" id="SSF52047">
    <property type="entry name" value="RNI-like"/>
    <property type="match status" value="1"/>
</dbReference>
<protein>
    <submittedName>
        <fullName evidence="3">RNI-like protein</fullName>
    </submittedName>
</protein>
<dbReference type="RefSeq" id="XP_016756272.1">
    <property type="nucleotide sequence ID" value="XM_016910085.1"/>
</dbReference>
<dbReference type="Proteomes" id="UP000016931">
    <property type="component" value="Unassembled WGS sequence"/>
</dbReference>
<sequence>MSALDQQANWTISMAENLEHVKKRGKIKPLMKHLHYHEEAAATNPPLADTTPKVWTTPPVYLPDEIIIQIVEYTSKFRLAQATLASCCRLSRQWYAAAVPFLYTRPWVEGKNFDPFVQAIVPSLNLHVRKSPLAEFVKVLDMSHLVHSGNKATTARLLGRTKGNLVEFIAPQASFGTNCFPALGKCQNLEVLDLSRVSQSPPLLDLFKTISQLTKLSRLRLPRSAGFSQGFHPEAMIWPPNLEDLSLSGGIDVHFLQGVVSFPSTLRSLTIEHCPMAKTGAILHLLRSAVRPLPNLEVLKLSNLPRLTGNSLDDVLVILPGLTKLSVSVDYVTPKLLDLGIAEGRSPGFAGIYLPPGPRHGSSPICQLRTLELTNSGNPGVEDKITPIDVLIAVEDGSLPKLRQVRVAKSLFWQSGGNADETAALGDALQDAAAKAQARQLQDEDESEPEVELESGVWTFDG</sequence>
<organism evidence="3 4">
    <name type="scientific">Sphaerulina musiva (strain SO2202)</name>
    <name type="common">Poplar stem canker fungus</name>
    <name type="synonym">Septoria musiva</name>
    <dbReference type="NCBI Taxonomy" id="692275"/>
    <lineage>
        <taxon>Eukaryota</taxon>
        <taxon>Fungi</taxon>
        <taxon>Dikarya</taxon>
        <taxon>Ascomycota</taxon>
        <taxon>Pezizomycotina</taxon>
        <taxon>Dothideomycetes</taxon>
        <taxon>Dothideomycetidae</taxon>
        <taxon>Mycosphaerellales</taxon>
        <taxon>Mycosphaerellaceae</taxon>
        <taxon>Sphaerulina</taxon>
    </lineage>
</organism>
<keyword evidence="4" id="KW-1185">Reference proteome</keyword>
<proteinExistence type="predicted"/>
<dbReference type="OMA" id="AINCWAS"/>
<dbReference type="InterPro" id="IPR032675">
    <property type="entry name" value="LRR_dom_sf"/>
</dbReference>
<gene>
    <name evidence="3" type="ORF">SEPMUDRAFT_74915</name>
</gene>
<feature type="domain" description="F-box" evidence="2">
    <location>
        <begin position="62"/>
        <end position="106"/>
    </location>
</feature>
<feature type="compositionally biased region" description="Acidic residues" evidence="1">
    <location>
        <begin position="443"/>
        <end position="453"/>
    </location>
</feature>
<feature type="region of interest" description="Disordered" evidence="1">
    <location>
        <begin position="437"/>
        <end position="462"/>
    </location>
</feature>
<dbReference type="STRING" id="692275.M3CWU7"/>
<dbReference type="Gene3D" id="3.80.10.10">
    <property type="entry name" value="Ribonuclease Inhibitor"/>
    <property type="match status" value="1"/>
</dbReference>
<evidence type="ECO:0000313" key="4">
    <source>
        <dbReference type="Proteomes" id="UP000016931"/>
    </source>
</evidence>
<dbReference type="OrthoDB" id="2125396at2759"/>
<dbReference type="InterPro" id="IPR001810">
    <property type="entry name" value="F-box_dom"/>
</dbReference>
<dbReference type="GeneID" id="27907222"/>
<evidence type="ECO:0000259" key="2">
    <source>
        <dbReference type="Pfam" id="PF12937"/>
    </source>
</evidence>
<evidence type="ECO:0000256" key="1">
    <source>
        <dbReference type="SAM" id="MobiDB-lite"/>
    </source>
</evidence>
<dbReference type="eggNOG" id="ENOG502QSAP">
    <property type="taxonomic scope" value="Eukaryota"/>
</dbReference>
<evidence type="ECO:0000313" key="3">
    <source>
        <dbReference type="EMBL" id="EMF08151.1"/>
    </source>
</evidence>
<dbReference type="HOGENOM" id="CLU_042679_1_1_1"/>
<accession>M3CWU7</accession>
<dbReference type="AlphaFoldDB" id="M3CWU7"/>
<dbReference type="Pfam" id="PF12937">
    <property type="entry name" value="F-box-like"/>
    <property type="match status" value="1"/>
</dbReference>
<name>M3CWU7_SPHMS</name>
<reference evidence="3 4" key="1">
    <citation type="journal article" date="2012" name="PLoS Pathog.">
        <title>Diverse lifestyles and strategies of plant pathogenesis encoded in the genomes of eighteen Dothideomycetes fungi.</title>
        <authorList>
            <person name="Ohm R.A."/>
            <person name="Feau N."/>
            <person name="Henrissat B."/>
            <person name="Schoch C.L."/>
            <person name="Horwitz B.A."/>
            <person name="Barry K.W."/>
            <person name="Condon B.J."/>
            <person name="Copeland A.C."/>
            <person name="Dhillon B."/>
            <person name="Glaser F."/>
            <person name="Hesse C.N."/>
            <person name="Kosti I."/>
            <person name="LaButti K."/>
            <person name="Lindquist E.A."/>
            <person name="Lucas S."/>
            <person name="Salamov A.A."/>
            <person name="Bradshaw R.E."/>
            <person name="Ciuffetti L."/>
            <person name="Hamelin R.C."/>
            <person name="Kema G.H.J."/>
            <person name="Lawrence C."/>
            <person name="Scott J.A."/>
            <person name="Spatafora J.W."/>
            <person name="Turgeon B.G."/>
            <person name="de Wit P.J.G.M."/>
            <person name="Zhong S."/>
            <person name="Goodwin S.B."/>
            <person name="Grigoriev I.V."/>
        </authorList>
    </citation>
    <scope>NUCLEOTIDE SEQUENCE [LARGE SCALE GENOMIC DNA]</scope>
    <source>
        <strain evidence="3 4">SO2202</strain>
    </source>
</reference>
<dbReference type="EMBL" id="KB456272">
    <property type="protein sequence ID" value="EMF08151.1"/>
    <property type="molecule type" value="Genomic_DNA"/>
</dbReference>